<dbReference type="InterPro" id="IPR024756">
    <property type="entry name" value="PCDO_beta_N"/>
</dbReference>
<feature type="domain" description="Protocatechuate 3,4-dioxygenase beta subunit N-terminal" evidence="5">
    <location>
        <begin position="16"/>
        <end position="46"/>
    </location>
</feature>
<gene>
    <name evidence="6" type="primary">pcaH</name>
    <name evidence="6" type="ORF">GCM10023165_36160</name>
</gene>
<dbReference type="PANTHER" id="PTHR33711">
    <property type="entry name" value="DIOXYGENASE, PUTATIVE (AFU_ORTHOLOGUE AFUA_2G02910)-RELATED"/>
    <property type="match status" value="1"/>
</dbReference>
<organism evidence="6 7">
    <name type="scientific">Variovorax defluvii</name>
    <dbReference type="NCBI Taxonomy" id="913761"/>
    <lineage>
        <taxon>Bacteria</taxon>
        <taxon>Pseudomonadati</taxon>
        <taxon>Pseudomonadota</taxon>
        <taxon>Betaproteobacteria</taxon>
        <taxon>Burkholderiales</taxon>
        <taxon>Comamonadaceae</taxon>
        <taxon>Variovorax</taxon>
    </lineage>
</organism>
<protein>
    <submittedName>
        <fullName evidence="6">Protocatechuate 3,4-dioxygenase subunit beta</fullName>
    </submittedName>
</protein>
<evidence type="ECO:0000256" key="3">
    <source>
        <dbReference type="ARBA" id="ARBA00023002"/>
    </source>
</evidence>
<dbReference type="InterPro" id="IPR015889">
    <property type="entry name" value="Intradiol_dOase_core"/>
</dbReference>
<dbReference type="Proteomes" id="UP001500975">
    <property type="component" value="Unassembled WGS sequence"/>
</dbReference>
<comment type="similarity">
    <text evidence="1">Belongs to the intradiol ring-cleavage dioxygenase family.</text>
</comment>
<dbReference type="InterPro" id="IPR000627">
    <property type="entry name" value="Intradiol_dOase_C"/>
</dbReference>
<evidence type="ECO:0000259" key="5">
    <source>
        <dbReference type="Pfam" id="PF12391"/>
    </source>
</evidence>
<keyword evidence="2" id="KW-0223">Dioxygenase</keyword>
<dbReference type="Pfam" id="PF00775">
    <property type="entry name" value="Dioxygenase_C"/>
    <property type="match status" value="1"/>
</dbReference>
<name>A0ABP8I1I4_9BURK</name>
<feature type="domain" description="Intradiol ring-cleavage dioxygenases" evidence="4">
    <location>
        <begin position="54"/>
        <end position="234"/>
    </location>
</feature>
<dbReference type="Gene3D" id="2.60.130.10">
    <property type="entry name" value="Aromatic compound dioxygenase"/>
    <property type="match status" value="1"/>
</dbReference>
<sequence length="243" mass="27524">MSSSTPPKGALPTLSPRDWASHPSYIYSGYKSTAKRGPTRPLIPLKASLGELRQPVYGHDSIGELDHDLTRNARRNGEPLGERMILTGQVLDERRRPVRNTLVELWQANACGRYVHKVDRHDAPLDPNFLGAGRCMTDDEGRYRFLTIKPGAYPWGNHPNAWRPQHIHLSLFGEHFGSRLVTQMYFPGDPLHQYDPMITGTPEKVRSRLIADFSLDVTEEGYALGYVFDMVLRGADETPFENR</sequence>
<keyword evidence="3" id="KW-0560">Oxidoreductase</keyword>
<evidence type="ECO:0000259" key="4">
    <source>
        <dbReference type="Pfam" id="PF00775"/>
    </source>
</evidence>
<accession>A0ABP8I1I4</accession>
<evidence type="ECO:0000256" key="2">
    <source>
        <dbReference type="ARBA" id="ARBA00022964"/>
    </source>
</evidence>
<dbReference type="InterPro" id="IPR012785">
    <property type="entry name" value="Protocat_dOase_b"/>
</dbReference>
<dbReference type="NCBIfam" id="TIGR02422">
    <property type="entry name" value="protocat_beta"/>
    <property type="match status" value="1"/>
</dbReference>
<comment type="caution">
    <text evidence="6">The sequence shown here is derived from an EMBL/GenBank/DDBJ whole genome shotgun (WGS) entry which is preliminary data.</text>
</comment>
<keyword evidence="7" id="KW-1185">Reference proteome</keyword>
<evidence type="ECO:0000313" key="6">
    <source>
        <dbReference type="EMBL" id="GAA4349438.1"/>
    </source>
</evidence>
<dbReference type="SUPFAM" id="SSF49482">
    <property type="entry name" value="Aromatic compound dioxygenase"/>
    <property type="match status" value="1"/>
</dbReference>
<dbReference type="RefSeq" id="WP_345539652.1">
    <property type="nucleotide sequence ID" value="NZ_BAABGJ010000059.1"/>
</dbReference>
<dbReference type="InterPro" id="IPR050770">
    <property type="entry name" value="Intradiol_RC_Dioxygenase"/>
</dbReference>
<dbReference type="Pfam" id="PF12391">
    <property type="entry name" value="PCDO_beta_N"/>
    <property type="match status" value="1"/>
</dbReference>
<evidence type="ECO:0000313" key="7">
    <source>
        <dbReference type="Proteomes" id="UP001500975"/>
    </source>
</evidence>
<proteinExistence type="inferred from homology"/>
<reference evidence="7" key="1">
    <citation type="journal article" date="2019" name="Int. J. Syst. Evol. Microbiol.">
        <title>The Global Catalogue of Microorganisms (GCM) 10K type strain sequencing project: providing services to taxonomists for standard genome sequencing and annotation.</title>
        <authorList>
            <consortium name="The Broad Institute Genomics Platform"/>
            <consortium name="The Broad Institute Genome Sequencing Center for Infectious Disease"/>
            <person name="Wu L."/>
            <person name="Ma J."/>
        </authorList>
    </citation>
    <scope>NUCLEOTIDE SEQUENCE [LARGE SCALE GENOMIC DNA]</scope>
    <source>
        <strain evidence="7">JCM 17804</strain>
    </source>
</reference>
<dbReference type="EMBL" id="BAABGJ010000059">
    <property type="protein sequence ID" value="GAA4349438.1"/>
    <property type="molecule type" value="Genomic_DNA"/>
</dbReference>
<dbReference type="PANTHER" id="PTHR33711:SF10">
    <property type="entry name" value="INTRADIOL RING-CLEAVAGE DIOXYGENASES DOMAIN-CONTAINING PROTEIN"/>
    <property type="match status" value="1"/>
</dbReference>
<evidence type="ECO:0000256" key="1">
    <source>
        <dbReference type="ARBA" id="ARBA00007825"/>
    </source>
</evidence>